<dbReference type="AlphaFoldDB" id="A0A914CIN2"/>
<feature type="chain" id="PRO_5037999673" evidence="1">
    <location>
        <begin position="18"/>
        <end position="136"/>
    </location>
</feature>
<reference evidence="3" key="1">
    <citation type="submission" date="2022-11" db="UniProtKB">
        <authorList>
            <consortium name="WormBaseParasite"/>
        </authorList>
    </citation>
    <scope>IDENTIFICATION</scope>
</reference>
<protein>
    <submittedName>
        <fullName evidence="3">Uncharacterized protein</fullName>
    </submittedName>
</protein>
<keyword evidence="1" id="KW-0732">Signal</keyword>
<proteinExistence type="predicted"/>
<dbReference type="WBParaSite" id="ACRNAN_scaffold10905.g33017.t1">
    <property type="protein sequence ID" value="ACRNAN_scaffold10905.g33017.t1"/>
    <property type="gene ID" value="ACRNAN_scaffold10905.g33017"/>
</dbReference>
<accession>A0A914CIN2</accession>
<evidence type="ECO:0000313" key="3">
    <source>
        <dbReference type="WBParaSite" id="ACRNAN_scaffold10905.g33017.t1"/>
    </source>
</evidence>
<sequence>MKIFVILAIAILVPVLAYRIDNGTKGLQRGNTVHNNTVSDEDGNPSARCYDSKLATFINSAVSYYSHDMGQLAKYILDQIVRARYSGSWFVHAEMISSQRQGLEWQSVTNGDLFAATSRHGCYYHDTQTYIIILRY</sequence>
<organism evidence="2 3">
    <name type="scientific">Acrobeloides nanus</name>
    <dbReference type="NCBI Taxonomy" id="290746"/>
    <lineage>
        <taxon>Eukaryota</taxon>
        <taxon>Metazoa</taxon>
        <taxon>Ecdysozoa</taxon>
        <taxon>Nematoda</taxon>
        <taxon>Chromadorea</taxon>
        <taxon>Rhabditida</taxon>
        <taxon>Tylenchina</taxon>
        <taxon>Cephalobomorpha</taxon>
        <taxon>Cephaloboidea</taxon>
        <taxon>Cephalobidae</taxon>
        <taxon>Acrobeloides</taxon>
    </lineage>
</organism>
<name>A0A914CIN2_9BILA</name>
<evidence type="ECO:0000256" key="1">
    <source>
        <dbReference type="SAM" id="SignalP"/>
    </source>
</evidence>
<evidence type="ECO:0000313" key="2">
    <source>
        <dbReference type="Proteomes" id="UP000887540"/>
    </source>
</evidence>
<feature type="signal peptide" evidence="1">
    <location>
        <begin position="1"/>
        <end position="17"/>
    </location>
</feature>
<keyword evidence="2" id="KW-1185">Reference proteome</keyword>
<dbReference type="Proteomes" id="UP000887540">
    <property type="component" value="Unplaced"/>
</dbReference>